<proteinExistence type="predicted"/>
<reference evidence="1 2" key="1">
    <citation type="journal article" date="2019" name="Int. J. Syst. Evol. Microbiol.">
        <title>The Global Catalogue of Microorganisms (GCM) 10K type strain sequencing project: providing services to taxonomists for standard genome sequencing and annotation.</title>
        <authorList>
            <consortium name="The Broad Institute Genomics Platform"/>
            <consortium name="The Broad Institute Genome Sequencing Center for Infectious Disease"/>
            <person name="Wu L."/>
            <person name="Ma J."/>
        </authorList>
    </citation>
    <scope>NUCLEOTIDE SEQUENCE [LARGE SCALE GENOMIC DNA]</scope>
    <source>
        <strain evidence="1 2">JCM 13250</strain>
    </source>
</reference>
<dbReference type="Proteomes" id="UP001500218">
    <property type="component" value="Unassembled WGS sequence"/>
</dbReference>
<name>A0ABN2M9A7_9ACTN</name>
<dbReference type="RefSeq" id="WP_344134465.1">
    <property type="nucleotide sequence ID" value="NZ_BAAALT010000136.1"/>
</dbReference>
<keyword evidence="2" id="KW-1185">Reference proteome</keyword>
<comment type="caution">
    <text evidence="1">The sequence shown here is derived from an EMBL/GenBank/DDBJ whole genome shotgun (WGS) entry which is preliminary data.</text>
</comment>
<evidence type="ECO:0000313" key="1">
    <source>
        <dbReference type="EMBL" id="GAA1815557.1"/>
    </source>
</evidence>
<sequence length="99" mass="10723">MAHPPNLRELAAHLDPVAQQYRTIVEPYTGDDTLNPALQLAPVAGEIAVLTGYVLNTVGDLQGTGQHDLESLAQLGRRLAELVDVARRREPVPPGIQRP</sequence>
<dbReference type="EMBL" id="BAAALT010000136">
    <property type="protein sequence ID" value="GAA1815557.1"/>
    <property type="molecule type" value="Genomic_DNA"/>
</dbReference>
<protein>
    <submittedName>
        <fullName evidence="1">Uncharacterized protein</fullName>
    </submittedName>
</protein>
<evidence type="ECO:0000313" key="2">
    <source>
        <dbReference type="Proteomes" id="UP001500218"/>
    </source>
</evidence>
<organism evidence="1 2">
    <name type="scientific">Luedemannella flava</name>
    <dbReference type="NCBI Taxonomy" id="349316"/>
    <lineage>
        <taxon>Bacteria</taxon>
        <taxon>Bacillati</taxon>
        <taxon>Actinomycetota</taxon>
        <taxon>Actinomycetes</taxon>
        <taxon>Micromonosporales</taxon>
        <taxon>Micromonosporaceae</taxon>
        <taxon>Luedemannella</taxon>
    </lineage>
</organism>
<accession>A0ABN2M9A7</accession>
<gene>
    <name evidence="1" type="ORF">GCM10009682_40590</name>
</gene>